<dbReference type="Pfam" id="PF01895">
    <property type="entry name" value="PhoU"/>
    <property type="match status" value="2"/>
</dbReference>
<organism evidence="4 5">
    <name type="scientific">Desulfoferula mesophila</name>
    <dbReference type="NCBI Taxonomy" id="3058419"/>
    <lineage>
        <taxon>Bacteria</taxon>
        <taxon>Pseudomonadati</taxon>
        <taxon>Thermodesulfobacteriota</taxon>
        <taxon>Desulfarculia</taxon>
        <taxon>Desulfarculales</taxon>
        <taxon>Desulfarculaceae</taxon>
        <taxon>Desulfoferula</taxon>
    </lineage>
</organism>
<name>A0AAU9EKL3_9BACT</name>
<dbReference type="InterPro" id="IPR038078">
    <property type="entry name" value="PhoU-like_sf"/>
</dbReference>
<dbReference type="GO" id="GO:0045936">
    <property type="term" value="P:negative regulation of phosphate metabolic process"/>
    <property type="evidence" value="ECO:0007669"/>
    <property type="project" value="InterPro"/>
</dbReference>
<dbReference type="KEGG" id="dmp:FAK_15970"/>
<feature type="domain" description="PhoU" evidence="3">
    <location>
        <begin position="21"/>
        <end position="100"/>
    </location>
</feature>
<dbReference type="GO" id="GO:0030643">
    <property type="term" value="P:intracellular phosphate ion homeostasis"/>
    <property type="evidence" value="ECO:0007669"/>
    <property type="project" value="InterPro"/>
</dbReference>
<evidence type="ECO:0008006" key="6">
    <source>
        <dbReference type="Google" id="ProtNLM"/>
    </source>
</evidence>
<evidence type="ECO:0000259" key="2">
    <source>
        <dbReference type="Pfam" id="PF01636"/>
    </source>
</evidence>
<protein>
    <recommendedName>
        <fullName evidence="6">Phosphate uptake regulator PhoU</fullName>
    </recommendedName>
</protein>
<evidence type="ECO:0000313" key="4">
    <source>
        <dbReference type="EMBL" id="BEQ14531.1"/>
    </source>
</evidence>
<dbReference type="Gene3D" id="3.90.1200.10">
    <property type="match status" value="1"/>
</dbReference>
<gene>
    <name evidence="4" type="ORF">FAK_15970</name>
</gene>
<evidence type="ECO:0000313" key="5">
    <source>
        <dbReference type="Proteomes" id="UP001366166"/>
    </source>
</evidence>
<dbReference type="Pfam" id="PF01636">
    <property type="entry name" value="APH"/>
    <property type="match status" value="1"/>
</dbReference>
<comment type="similarity">
    <text evidence="1">Belongs to the PhoU family.</text>
</comment>
<dbReference type="PANTHER" id="PTHR42930:SF3">
    <property type="entry name" value="PHOSPHATE-SPECIFIC TRANSPORT SYSTEM ACCESSORY PROTEIN PHOU"/>
    <property type="match status" value="1"/>
</dbReference>
<feature type="domain" description="PhoU" evidence="3">
    <location>
        <begin position="123"/>
        <end position="200"/>
    </location>
</feature>
<dbReference type="Gene3D" id="1.20.58.220">
    <property type="entry name" value="Phosphate transport system protein phou homolog 2, domain 2"/>
    <property type="match status" value="1"/>
</dbReference>
<dbReference type="InterPro" id="IPR026022">
    <property type="entry name" value="PhoU_dom"/>
</dbReference>
<dbReference type="RefSeq" id="WP_338606235.1">
    <property type="nucleotide sequence ID" value="NZ_AP028679.1"/>
</dbReference>
<sequence length="550" mass="63074">MPATHRLEEVRENFRFIVSEVTAQVELTRRFYQQPRRELMEKISSRDDYVDNLKSVIQEQSFDRLMDPRGIERAKVVELRALNTITANLERIADFAVNLVGQMGHLAQLENRRLVDFAPFFDEVLVGLNNVVDALDRRNSNKAFRICQCEFNLDELHRHTFGKVLEELEASSHRGDLVTIIFFSHYLERMGDCLLNIGEALIFVLVGEKMKIRQYQALNDTLAASGLSSSVGQVEFESIWGTRGGCRIAAVQDPRPESTSPVLFKQGLAKKLGKEKENLELWEKLAPGLPPKVWAFQEDEDGEGSILLEYLPGCTMQDLLVNGDETNLARSENLLEETLGKVWWRTKQARELRSDFVGQIRARQEAVYRIHPELESKPVVIGNLRLPSFEGLLDTLEELEPELAAPYAVRTHGDLNLNNVIYDPLGQRLHFIDLHRSAMADCAQDISVFLVSNFRLPVFEPEVRRRINTVIARFLNFALDFARNLGDEAFQARLALGLGRSMFSSTRFEMNGHFAREMHLRAVYLLERVVAHRGRDWSRFKLPRQPLIFP</sequence>
<proteinExistence type="inferred from homology"/>
<feature type="domain" description="Aminoglycoside phosphotransferase" evidence="2">
    <location>
        <begin position="285"/>
        <end position="456"/>
    </location>
</feature>
<dbReference type="SUPFAM" id="SSF109755">
    <property type="entry name" value="PhoU-like"/>
    <property type="match status" value="1"/>
</dbReference>
<evidence type="ECO:0000259" key="3">
    <source>
        <dbReference type="Pfam" id="PF01895"/>
    </source>
</evidence>
<keyword evidence="5" id="KW-1185">Reference proteome</keyword>
<dbReference type="InterPro" id="IPR002575">
    <property type="entry name" value="Aminoglycoside_PTrfase"/>
</dbReference>
<accession>A0AAU9EKL3</accession>
<dbReference type="Proteomes" id="UP001366166">
    <property type="component" value="Chromosome"/>
</dbReference>
<dbReference type="SUPFAM" id="SSF56112">
    <property type="entry name" value="Protein kinase-like (PK-like)"/>
    <property type="match status" value="1"/>
</dbReference>
<dbReference type="EMBL" id="AP028679">
    <property type="protein sequence ID" value="BEQ14531.1"/>
    <property type="molecule type" value="Genomic_DNA"/>
</dbReference>
<dbReference type="InterPro" id="IPR011009">
    <property type="entry name" value="Kinase-like_dom_sf"/>
</dbReference>
<dbReference type="InterPro" id="IPR028366">
    <property type="entry name" value="PhoU"/>
</dbReference>
<dbReference type="AlphaFoldDB" id="A0AAU9EKL3"/>
<evidence type="ECO:0000256" key="1">
    <source>
        <dbReference type="ARBA" id="ARBA00008107"/>
    </source>
</evidence>
<dbReference type="PANTHER" id="PTHR42930">
    <property type="entry name" value="PHOSPHATE-SPECIFIC TRANSPORT SYSTEM ACCESSORY PROTEIN PHOU"/>
    <property type="match status" value="1"/>
</dbReference>
<reference evidence="5" key="1">
    <citation type="journal article" date="2023" name="Arch. Microbiol.">
        <title>Desulfoferula mesophilus gen. nov. sp. nov., a mesophilic sulfate-reducing bacterium isolated from a brackish lake sediment.</title>
        <authorList>
            <person name="Watanabe T."/>
            <person name="Yabe T."/>
            <person name="Tsuji J.M."/>
            <person name="Fukui M."/>
        </authorList>
    </citation>
    <scope>NUCLEOTIDE SEQUENCE [LARGE SCALE GENOMIC DNA]</scope>
    <source>
        <strain evidence="5">12FAK</strain>
    </source>
</reference>